<dbReference type="Pfam" id="PF00005">
    <property type="entry name" value="ABC_tran"/>
    <property type="match status" value="1"/>
</dbReference>
<dbReference type="EMBL" id="FNPI01000050">
    <property type="protein sequence ID" value="SDZ69148.1"/>
    <property type="molecule type" value="Genomic_DNA"/>
</dbReference>
<keyword evidence="7" id="KW-1185">Reference proteome</keyword>
<dbReference type="GO" id="GO:0098796">
    <property type="term" value="C:membrane protein complex"/>
    <property type="evidence" value="ECO:0007669"/>
    <property type="project" value="UniProtKB-ARBA"/>
</dbReference>
<dbReference type="InterPro" id="IPR017871">
    <property type="entry name" value="ABC_transporter-like_CS"/>
</dbReference>
<dbReference type="STRING" id="1503961.SAMN05421736_1502"/>
<dbReference type="AlphaFoldDB" id="A0A1H3V3J4"/>
<evidence type="ECO:0000256" key="2">
    <source>
        <dbReference type="ARBA" id="ARBA00022448"/>
    </source>
</evidence>
<dbReference type="PANTHER" id="PTHR24220">
    <property type="entry name" value="IMPORT ATP-BINDING PROTEIN"/>
    <property type="match status" value="1"/>
</dbReference>
<dbReference type="InterPro" id="IPR017911">
    <property type="entry name" value="MacB-like_ATP-bd"/>
</dbReference>
<gene>
    <name evidence="6" type="ORF">SAMN05421736_1502</name>
</gene>
<organism evidence="6 7">
    <name type="scientific">Evansella caseinilytica</name>
    <dbReference type="NCBI Taxonomy" id="1503961"/>
    <lineage>
        <taxon>Bacteria</taxon>
        <taxon>Bacillati</taxon>
        <taxon>Bacillota</taxon>
        <taxon>Bacilli</taxon>
        <taxon>Bacillales</taxon>
        <taxon>Bacillaceae</taxon>
        <taxon>Evansella</taxon>
    </lineage>
</organism>
<feature type="domain" description="ABC transporter" evidence="5">
    <location>
        <begin position="3"/>
        <end position="233"/>
    </location>
</feature>
<keyword evidence="3" id="KW-0547">Nucleotide-binding</keyword>
<dbReference type="Gene3D" id="3.40.50.300">
    <property type="entry name" value="P-loop containing nucleotide triphosphate hydrolases"/>
    <property type="match status" value="1"/>
</dbReference>
<evidence type="ECO:0000256" key="4">
    <source>
        <dbReference type="ARBA" id="ARBA00022840"/>
    </source>
</evidence>
<dbReference type="PROSITE" id="PS00211">
    <property type="entry name" value="ABC_TRANSPORTER_1"/>
    <property type="match status" value="1"/>
</dbReference>
<dbReference type="GO" id="GO:0022857">
    <property type="term" value="F:transmembrane transporter activity"/>
    <property type="evidence" value="ECO:0007669"/>
    <property type="project" value="TreeGrafter"/>
</dbReference>
<dbReference type="InterPro" id="IPR003593">
    <property type="entry name" value="AAA+_ATPase"/>
</dbReference>
<keyword evidence="2" id="KW-0813">Transport</keyword>
<name>A0A1H3V3J4_9BACI</name>
<dbReference type="CDD" id="cd03255">
    <property type="entry name" value="ABC_MJ0796_LolCDE_FtsE"/>
    <property type="match status" value="1"/>
</dbReference>
<dbReference type="InterPro" id="IPR015854">
    <property type="entry name" value="ABC_transpr_LolD-like"/>
</dbReference>
<dbReference type="GO" id="GO:0005524">
    <property type="term" value="F:ATP binding"/>
    <property type="evidence" value="ECO:0007669"/>
    <property type="project" value="UniProtKB-KW"/>
</dbReference>
<dbReference type="SMART" id="SM00382">
    <property type="entry name" value="AAA"/>
    <property type="match status" value="1"/>
</dbReference>
<evidence type="ECO:0000313" key="6">
    <source>
        <dbReference type="EMBL" id="SDZ69148.1"/>
    </source>
</evidence>
<evidence type="ECO:0000256" key="3">
    <source>
        <dbReference type="ARBA" id="ARBA00022741"/>
    </source>
</evidence>
<keyword evidence="6" id="KW-0449">Lipoprotein</keyword>
<dbReference type="SUPFAM" id="SSF52540">
    <property type="entry name" value="P-loop containing nucleoside triphosphate hydrolases"/>
    <property type="match status" value="1"/>
</dbReference>
<dbReference type="Proteomes" id="UP000198935">
    <property type="component" value="Unassembled WGS sequence"/>
</dbReference>
<sequence>MILHVSHLSKTYQTAAEELQVLQEISFSVRSGEWLTIIGPSGSGKSTLLHCISGMTKPDKGSSVKYDDWELLTTKEEEQQTFRRKHIGFIYQDYRLFDQFTVLTNTMLPLVPYEAKDVLKERATALLKQVGLGDRMHHVPSQLSGGEKQRAGIARALINQPAYLLCDEPTGNLDEKNRDRVIELLKELNNGGTNILIVTHDKEMMTHGHQTIELSYGKQLQRDGAKGNDPLYSG</sequence>
<dbReference type="GO" id="GO:0005886">
    <property type="term" value="C:plasma membrane"/>
    <property type="evidence" value="ECO:0007669"/>
    <property type="project" value="TreeGrafter"/>
</dbReference>
<dbReference type="PROSITE" id="PS50893">
    <property type="entry name" value="ABC_TRANSPORTER_2"/>
    <property type="match status" value="1"/>
</dbReference>
<dbReference type="InterPro" id="IPR003439">
    <property type="entry name" value="ABC_transporter-like_ATP-bd"/>
</dbReference>
<dbReference type="OrthoDB" id="9791546at2"/>
<evidence type="ECO:0000313" key="7">
    <source>
        <dbReference type="Proteomes" id="UP000198935"/>
    </source>
</evidence>
<evidence type="ECO:0000256" key="1">
    <source>
        <dbReference type="ARBA" id="ARBA00005417"/>
    </source>
</evidence>
<dbReference type="GO" id="GO:0016887">
    <property type="term" value="F:ATP hydrolysis activity"/>
    <property type="evidence" value="ECO:0007669"/>
    <property type="project" value="InterPro"/>
</dbReference>
<dbReference type="InterPro" id="IPR027417">
    <property type="entry name" value="P-loop_NTPase"/>
</dbReference>
<proteinExistence type="inferred from homology"/>
<reference evidence="7" key="1">
    <citation type="submission" date="2016-10" db="EMBL/GenBank/DDBJ databases">
        <authorList>
            <person name="Varghese N."/>
            <person name="Submissions S."/>
        </authorList>
    </citation>
    <scope>NUCLEOTIDE SEQUENCE [LARGE SCALE GENOMIC DNA]</scope>
    <source>
        <strain evidence="7">SP</strain>
    </source>
</reference>
<dbReference type="FunFam" id="3.40.50.300:FF:000032">
    <property type="entry name" value="Export ABC transporter ATP-binding protein"/>
    <property type="match status" value="1"/>
</dbReference>
<accession>A0A1H3V3J4</accession>
<evidence type="ECO:0000259" key="5">
    <source>
        <dbReference type="PROSITE" id="PS50893"/>
    </source>
</evidence>
<comment type="similarity">
    <text evidence="1">Belongs to the ABC transporter superfamily.</text>
</comment>
<protein>
    <submittedName>
        <fullName evidence="6">Putative ABC transport system ATP-binding protein/lipoprotein-releasing system ATP-binding protein</fullName>
    </submittedName>
</protein>
<keyword evidence="4 6" id="KW-0067">ATP-binding</keyword>